<dbReference type="CDD" id="cd07061">
    <property type="entry name" value="HP_HAP_like"/>
    <property type="match status" value="1"/>
</dbReference>
<accession>A0A4U9DBB6</accession>
<dbReference type="Gene3D" id="3.40.50.1240">
    <property type="entry name" value="Phosphoglycerate mutase-like"/>
    <property type="match status" value="2"/>
</dbReference>
<evidence type="ECO:0000313" key="2">
    <source>
        <dbReference type="EMBL" id="VTN14926.1"/>
    </source>
</evidence>
<dbReference type="AlphaFoldDB" id="A0A4U9DBB6"/>
<dbReference type="InterPro" id="IPR029033">
    <property type="entry name" value="His_PPase_superfam"/>
</dbReference>
<dbReference type="Proteomes" id="UP000339249">
    <property type="component" value="Unassembled WGS sequence"/>
</dbReference>
<dbReference type="InterPro" id="IPR000560">
    <property type="entry name" value="His_Pase_clade-2"/>
</dbReference>
<gene>
    <name evidence="2" type="primary">agp_1</name>
    <name evidence="2" type="ORF">NCTC9185_06994</name>
</gene>
<keyword evidence="1" id="KW-0732">Signal</keyword>
<name>A0A4U9DBB6_RAOTE</name>
<organism evidence="2 3">
    <name type="scientific">Raoultella terrigena</name>
    <name type="common">Klebsiella terrigena</name>
    <dbReference type="NCBI Taxonomy" id="577"/>
    <lineage>
        <taxon>Bacteria</taxon>
        <taxon>Pseudomonadati</taxon>
        <taxon>Pseudomonadota</taxon>
        <taxon>Gammaproteobacteria</taxon>
        <taxon>Enterobacterales</taxon>
        <taxon>Enterobacteriaceae</taxon>
        <taxon>Klebsiella/Raoultella group</taxon>
        <taxon>Raoultella</taxon>
    </lineage>
</organism>
<proteinExistence type="predicted"/>
<protein>
    <submittedName>
        <fullName evidence="2">Glucose-1-phosphatase</fullName>
        <ecNumber evidence="2">3.1.3.10</ecNumber>
    </submittedName>
</protein>
<reference evidence="2 3" key="1">
    <citation type="submission" date="2019-04" db="EMBL/GenBank/DDBJ databases">
        <authorList>
            <consortium name="Pathogen Informatics"/>
        </authorList>
    </citation>
    <scope>NUCLEOTIDE SEQUENCE [LARGE SCALE GENOMIC DNA]</scope>
    <source>
        <strain evidence="2 3">NCTC9185</strain>
    </source>
</reference>
<dbReference type="Pfam" id="PF00328">
    <property type="entry name" value="His_Phos_2"/>
    <property type="match status" value="1"/>
</dbReference>
<dbReference type="EC" id="3.1.3.10" evidence="2"/>
<dbReference type="GO" id="GO:0008877">
    <property type="term" value="F:glucose-1-phosphatase activity"/>
    <property type="evidence" value="ECO:0007669"/>
    <property type="project" value="UniProtKB-EC"/>
</dbReference>
<dbReference type="InterPro" id="IPR033379">
    <property type="entry name" value="Acid_Pase_AS"/>
</dbReference>
<feature type="chain" id="PRO_5020601813" evidence="1">
    <location>
        <begin position="28"/>
        <end position="144"/>
    </location>
</feature>
<dbReference type="EMBL" id="CABDVU010000001">
    <property type="protein sequence ID" value="VTN14926.1"/>
    <property type="molecule type" value="Genomic_DNA"/>
</dbReference>
<keyword evidence="2" id="KW-0378">Hydrolase</keyword>
<evidence type="ECO:0000256" key="1">
    <source>
        <dbReference type="SAM" id="SignalP"/>
    </source>
</evidence>
<sequence>MMTTRHQVSLRLFITCAVAFGAGQTSAAERYQLEKVVELSRHGIRPPTAGNREAIEAATQRPWTQWTTRDGELTGHGYAAVVNKGRAEGAHYRALGLLSAGCPTPGDIYVRASPLQRTRATAEALVDGAFPGMRDAHSLRRRRR</sequence>
<feature type="signal peptide" evidence="1">
    <location>
        <begin position="1"/>
        <end position="27"/>
    </location>
</feature>
<dbReference type="PROSITE" id="PS00616">
    <property type="entry name" value="HIS_ACID_PHOSPHAT_1"/>
    <property type="match status" value="1"/>
</dbReference>
<evidence type="ECO:0000313" key="3">
    <source>
        <dbReference type="Proteomes" id="UP000339249"/>
    </source>
</evidence>
<dbReference type="SUPFAM" id="SSF53254">
    <property type="entry name" value="Phosphoglycerate mutase-like"/>
    <property type="match status" value="1"/>
</dbReference>